<comment type="caution">
    <text evidence="1">The sequence shown here is derived from an EMBL/GenBank/DDBJ whole genome shotgun (WGS) entry which is preliminary data.</text>
</comment>
<keyword evidence="2" id="KW-1185">Reference proteome</keyword>
<accession>A0A8T0PZZ3</accession>
<proteinExistence type="predicted"/>
<dbReference type="AlphaFoldDB" id="A0A8T0PZZ3"/>
<name>A0A8T0PZZ3_PANVG</name>
<dbReference type="Proteomes" id="UP000823388">
    <property type="component" value="Chromosome 7N"/>
</dbReference>
<evidence type="ECO:0000313" key="2">
    <source>
        <dbReference type="Proteomes" id="UP000823388"/>
    </source>
</evidence>
<dbReference type="EMBL" id="CM029050">
    <property type="protein sequence ID" value="KAG2564456.1"/>
    <property type="molecule type" value="Genomic_DNA"/>
</dbReference>
<evidence type="ECO:0000313" key="1">
    <source>
        <dbReference type="EMBL" id="KAG2564456.1"/>
    </source>
</evidence>
<protein>
    <submittedName>
        <fullName evidence="1">Uncharacterized protein</fullName>
    </submittedName>
</protein>
<organism evidence="1 2">
    <name type="scientific">Panicum virgatum</name>
    <name type="common">Blackwell switchgrass</name>
    <dbReference type="NCBI Taxonomy" id="38727"/>
    <lineage>
        <taxon>Eukaryota</taxon>
        <taxon>Viridiplantae</taxon>
        <taxon>Streptophyta</taxon>
        <taxon>Embryophyta</taxon>
        <taxon>Tracheophyta</taxon>
        <taxon>Spermatophyta</taxon>
        <taxon>Magnoliopsida</taxon>
        <taxon>Liliopsida</taxon>
        <taxon>Poales</taxon>
        <taxon>Poaceae</taxon>
        <taxon>PACMAD clade</taxon>
        <taxon>Panicoideae</taxon>
        <taxon>Panicodae</taxon>
        <taxon>Paniceae</taxon>
        <taxon>Panicinae</taxon>
        <taxon>Panicum</taxon>
        <taxon>Panicum sect. Hiantes</taxon>
    </lineage>
</organism>
<sequence length="70" mass="7864">MSRKILEYDLSTPTRAMTLVSTPSPVTRSRKRILELEDTIEPVQCLALSPIPINGKGKPKKMKVVRSKKT</sequence>
<reference evidence="1" key="1">
    <citation type="submission" date="2020-05" db="EMBL/GenBank/DDBJ databases">
        <title>WGS assembly of Panicum virgatum.</title>
        <authorList>
            <person name="Lovell J.T."/>
            <person name="Jenkins J."/>
            <person name="Shu S."/>
            <person name="Juenger T.E."/>
            <person name="Schmutz J."/>
        </authorList>
    </citation>
    <scope>NUCLEOTIDE SEQUENCE</scope>
    <source>
        <strain evidence="1">AP13</strain>
    </source>
</reference>
<gene>
    <name evidence="1" type="ORF">PVAP13_7NG134155</name>
</gene>